<evidence type="ECO:0000313" key="3">
    <source>
        <dbReference type="EMBL" id="KAL0181253.1"/>
    </source>
</evidence>
<dbReference type="Gene3D" id="3.30.250.20">
    <property type="entry name" value="L1 transposable element, C-terminal domain"/>
    <property type="match status" value="1"/>
</dbReference>
<dbReference type="Gene3D" id="1.20.5.340">
    <property type="match status" value="1"/>
</dbReference>
<keyword evidence="4" id="KW-1185">Reference proteome</keyword>
<protein>
    <recommendedName>
        <fullName evidence="5">L1 transposable element RRM domain-containing protein</fullName>
    </recommendedName>
</protein>
<feature type="region of interest" description="Disordered" evidence="2">
    <location>
        <begin position="1"/>
        <end position="36"/>
    </location>
</feature>
<dbReference type="PANTHER" id="PTHR11505">
    <property type="entry name" value="L1 TRANSPOSABLE ELEMENT-RELATED"/>
    <property type="match status" value="1"/>
</dbReference>
<gene>
    <name evidence="3" type="ORF">M9458_023659</name>
</gene>
<dbReference type="InterPro" id="IPR042566">
    <property type="entry name" value="L1_C"/>
</dbReference>
<feature type="coiled-coil region" evidence="1">
    <location>
        <begin position="76"/>
        <end position="138"/>
    </location>
</feature>
<dbReference type="SUPFAM" id="SSF57997">
    <property type="entry name" value="Tropomyosin"/>
    <property type="match status" value="1"/>
</dbReference>
<dbReference type="InterPro" id="IPR004244">
    <property type="entry name" value="Transposase_22"/>
</dbReference>
<dbReference type="AlphaFoldDB" id="A0ABD0Q4P1"/>
<dbReference type="EMBL" id="JAMKFB020000011">
    <property type="protein sequence ID" value="KAL0181253.1"/>
    <property type="molecule type" value="Genomic_DNA"/>
</dbReference>
<comment type="caution">
    <text evidence="3">The sequence shown here is derived from an EMBL/GenBank/DDBJ whole genome shotgun (WGS) entry which is preliminary data.</text>
</comment>
<dbReference type="Proteomes" id="UP001529510">
    <property type="component" value="Unassembled WGS sequence"/>
</dbReference>
<evidence type="ECO:0000256" key="1">
    <source>
        <dbReference type="SAM" id="Coils"/>
    </source>
</evidence>
<feature type="compositionally biased region" description="Low complexity" evidence="2">
    <location>
        <begin position="26"/>
        <end position="36"/>
    </location>
</feature>
<evidence type="ECO:0000313" key="4">
    <source>
        <dbReference type="Proteomes" id="UP001529510"/>
    </source>
</evidence>
<keyword evidence="1" id="KW-0175">Coiled coil</keyword>
<sequence length="291" mass="33236">MPSKKRKNKTKLVSSPVVKLHDDGDASSVASSSSSVSTNVSDATCVDTCQNLNVIQKLDLMRNDFATKIDGVLNAIQDVKKDVREFSGRLDLAEERISSMEDVVNTEKSKLEEATKRITFLSRKLDDLENRSRRSNLRVVNLPEKVENPDAVAFLEKWLCETLGRSIFPTPPIIERAHRLPGRQNTNRPRVMIMKFLNFQDVVRVMLAARQKGQVTYGDQEIKFFPDLSAEVLRQRRRFDDIKQRLRSLNLRYGIVYPAKLRVTVNGQTREFEDPLDAEKFLQGIQNTGEL</sequence>
<accession>A0ABD0Q4P1</accession>
<feature type="compositionally biased region" description="Basic residues" evidence="2">
    <location>
        <begin position="1"/>
        <end position="10"/>
    </location>
</feature>
<organism evidence="3 4">
    <name type="scientific">Cirrhinus mrigala</name>
    <name type="common">Mrigala</name>
    <dbReference type="NCBI Taxonomy" id="683832"/>
    <lineage>
        <taxon>Eukaryota</taxon>
        <taxon>Metazoa</taxon>
        <taxon>Chordata</taxon>
        <taxon>Craniata</taxon>
        <taxon>Vertebrata</taxon>
        <taxon>Euteleostomi</taxon>
        <taxon>Actinopterygii</taxon>
        <taxon>Neopterygii</taxon>
        <taxon>Teleostei</taxon>
        <taxon>Ostariophysi</taxon>
        <taxon>Cypriniformes</taxon>
        <taxon>Cyprinidae</taxon>
        <taxon>Labeoninae</taxon>
        <taxon>Labeonini</taxon>
        <taxon>Cirrhinus</taxon>
    </lineage>
</organism>
<reference evidence="3 4" key="1">
    <citation type="submission" date="2024-05" db="EMBL/GenBank/DDBJ databases">
        <title>Genome sequencing and assembly of Indian major carp, Cirrhinus mrigala (Hamilton, 1822).</title>
        <authorList>
            <person name="Mohindra V."/>
            <person name="Chowdhury L.M."/>
            <person name="Lal K."/>
            <person name="Jena J.K."/>
        </authorList>
    </citation>
    <scope>NUCLEOTIDE SEQUENCE [LARGE SCALE GENOMIC DNA]</scope>
    <source>
        <strain evidence="3">CM1030</strain>
        <tissue evidence="3">Blood</tissue>
    </source>
</reference>
<name>A0ABD0Q4P1_CIRMR</name>
<evidence type="ECO:0000256" key="2">
    <source>
        <dbReference type="SAM" id="MobiDB-lite"/>
    </source>
</evidence>
<dbReference type="Gene3D" id="3.30.70.1820">
    <property type="entry name" value="L1 transposable element, RRM domain"/>
    <property type="match status" value="1"/>
</dbReference>
<proteinExistence type="predicted"/>
<evidence type="ECO:0008006" key="5">
    <source>
        <dbReference type="Google" id="ProtNLM"/>
    </source>
</evidence>